<evidence type="ECO:0000313" key="16">
    <source>
        <dbReference type="Proteomes" id="UP000694871"/>
    </source>
</evidence>
<keyword evidence="10 13" id="KW-0472">Membrane</keyword>
<dbReference type="InterPro" id="IPR021645">
    <property type="entry name" value="Shal-type_N"/>
</dbReference>
<dbReference type="Pfam" id="PF11601">
    <property type="entry name" value="Shal-type"/>
    <property type="match status" value="1"/>
</dbReference>
<dbReference type="PRINTS" id="PR00169">
    <property type="entry name" value="KCHANNEL"/>
</dbReference>
<gene>
    <name evidence="17" type="primary">LOC107113320</name>
</gene>
<dbReference type="PANTHER" id="PTHR11537:SF182">
    <property type="entry name" value="POTASSIUM VOLTAGE-GATED CHANNEL SUBFAMILY D MEMBER 3"/>
    <property type="match status" value="1"/>
</dbReference>
<evidence type="ECO:0000256" key="12">
    <source>
        <dbReference type="SAM" id="MobiDB-lite"/>
    </source>
</evidence>
<keyword evidence="5" id="KW-0631">Potassium channel</keyword>
<dbReference type="InterPro" id="IPR027359">
    <property type="entry name" value="Volt_channel_dom_sf"/>
</dbReference>
<dbReference type="SMART" id="SM00225">
    <property type="entry name" value="BTB"/>
    <property type="match status" value="1"/>
</dbReference>
<dbReference type="InterPro" id="IPR003968">
    <property type="entry name" value="K_chnl_volt-dep_Kv"/>
</dbReference>
<feature type="region of interest" description="Disordered" evidence="12">
    <location>
        <begin position="507"/>
        <end position="547"/>
    </location>
</feature>
<keyword evidence="11" id="KW-0407">Ion channel</keyword>
<feature type="domain" description="BTB" evidence="15">
    <location>
        <begin position="38"/>
        <end position="107"/>
    </location>
</feature>
<feature type="compositionally biased region" description="Polar residues" evidence="12">
    <location>
        <begin position="507"/>
        <end position="530"/>
    </location>
</feature>
<dbReference type="Pfam" id="PF00520">
    <property type="entry name" value="Ion_trans"/>
    <property type="match status" value="1"/>
</dbReference>
<evidence type="ECO:0000256" key="3">
    <source>
        <dbReference type="ARBA" id="ARBA00022538"/>
    </source>
</evidence>
<dbReference type="Gene3D" id="1.20.120.350">
    <property type="entry name" value="Voltage-gated potassium channels. Chain C"/>
    <property type="match status" value="1"/>
</dbReference>
<reference evidence="17" key="1">
    <citation type="submission" date="2025-08" db="UniProtKB">
        <authorList>
            <consortium name="RefSeq"/>
        </authorList>
    </citation>
    <scope>IDENTIFICATION</scope>
</reference>
<feature type="signal peptide" evidence="14">
    <location>
        <begin position="1"/>
        <end position="16"/>
    </location>
</feature>
<keyword evidence="6" id="KW-0851">Voltage-gated channel</keyword>
<sequence>MAAGVAAWLPFARAAAIGWMPVANCPMPLAPTNKNKRQDELIVLNVSGRRFQTWRTTLERYPDTLLGSTEKEFFFNEDTKEYFFDRDPEVFRSILNFYRTGRLHYPRYECISAYDEELAFYGILPDIIGDCCYEEYKDRKRENAERLMDDSDSENKQESMPALSFRETMWRAFENPHTSTLALVFYYVTGFFIAVSVITNVVETVPCGTVPGNKELPCGERYEMAFFCLDTACVMIFTVEYLLRLFAAPSRYRFMRSVMSIIDVVAIMPYYIGLVMTDNEDVSGAFVTLRVFRVFRIFKFSRHSQGLRILGYTLKSCASELGFLLFSLTMAIIIFATVMFYAEKGSSASKFTSIPASFWYTIVTMTTLGYGDMVPKTIAGKIFGSICSLSGVLVIALPVPVIVSNFSRIYHQNQRADKRRAQKKARLARIRVAKTGSSNAYLHSKRNGLLNEALELTGSIDDEHNISKSTSLIESQHHHLLHCLEKTTNHEFIDEQMFEQNCMESSMQNYPSTRSPSLSSHHGLTTSCCSRRSKKSTHLPNSNVPATRLRSMQELSTIHIQCSEQPSLTTSRSSLNMKSDDGLRPNCKASQITTAIISIPTPPALTPEGENRPAPSSPNHSRNVTASSSNIVKVSAL</sequence>
<accession>A0ABM1K8T6</accession>
<evidence type="ECO:0000313" key="17">
    <source>
        <dbReference type="RefSeq" id="XP_015270123.1"/>
    </source>
</evidence>
<dbReference type="Proteomes" id="UP000694871">
    <property type="component" value="Unplaced"/>
</dbReference>
<feature type="transmembrane region" description="Helical" evidence="13">
    <location>
        <begin position="258"/>
        <end position="276"/>
    </location>
</feature>
<keyword evidence="4 13" id="KW-0812">Transmembrane</keyword>
<keyword evidence="2" id="KW-0813">Transport</keyword>
<name>A0ABM1K8T6_GEKJA</name>
<evidence type="ECO:0000256" key="13">
    <source>
        <dbReference type="SAM" id="Phobius"/>
    </source>
</evidence>
<keyword evidence="8 13" id="KW-1133">Transmembrane helix</keyword>
<evidence type="ECO:0000256" key="9">
    <source>
        <dbReference type="ARBA" id="ARBA00023065"/>
    </source>
</evidence>
<dbReference type="PRINTS" id="PR01491">
    <property type="entry name" value="KVCHANNEL"/>
</dbReference>
<dbReference type="SUPFAM" id="SSF81324">
    <property type="entry name" value="Voltage-gated potassium channels"/>
    <property type="match status" value="1"/>
</dbReference>
<dbReference type="PRINTS" id="PR01497">
    <property type="entry name" value="SHALCHANNEL"/>
</dbReference>
<dbReference type="InterPro" id="IPR005821">
    <property type="entry name" value="Ion_trans_dom"/>
</dbReference>
<evidence type="ECO:0000256" key="10">
    <source>
        <dbReference type="ARBA" id="ARBA00023136"/>
    </source>
</evidence>
<keyword evidence="16" id="KW-1185">Reference proteome</keyword>
<evidence type="ECO:0000256" key="4">
    <source>
        <dbReference type="ARBA" id="ARBA00022692"/>
    </source>
</evidence>
<proteinExistence type="predicted"/>
<protein>
    <submittedName>
        <fullName evidence="17">Potassium voltage-gated channel subfamily D member 3 isoform X2</fullName>
    </submittedName>
</protein>
<dbReference type="Gene3D" id="1.10.287.70">
    <property type="match status" value="1"/>
</dbReference>
<feature type="transmembrane region" description="Helical" evidence="13">
    <location>
        <begin position="224"/>
        <end position="246"/>
    </location>
</feature>
<feature type="region of interest" description="Disordered" evidence="12">
    <location>
        <begin position="600"/>
        <end position="637"/>
    </location>
</feature>
<evidence type="ECO:0000256" key="5">
    <source>
        <dbReference type="ARBA" id="ARBA00022826"/>
    </source>
</evidence>
<evidence type="ECO:0000259" key="15">
    <source>
        <dbReference type="PROSITE" id="PS50097"/>
    </source>
</evidence>
<dbReference type="PRINTS" id="PR01518">
    <property type="entry name" value="KV43CHANNEL"/>
</dbReference>
<dbReference type="Gene3D" id="3.30.710.10">
    <property type="entry name" value="Potassium Channel Kv1.1, Chain A"/>
    <property type="match status" value="1"/>
</dbReference>
<keyword evidence="7" id="KW-0630">Potassium</keyword>
<keyword evidence="3" id="KW-0633">Potassium transport</keyword>
<keyword evidence="9" id="KW-0406">Ion transport</keyword>
<evidence type="ECO:0000256" key="6">
    <source>
        <dbReference type="ARBA" id="ARBA00022882"/>
    </source>
</evidence>
<dbReference type="SUPFAM" id="SSF54695">
    <property type="entry name" value="POZ domain"/>
    <property type="match status" value="1"/>
</dbReference>
<dbReference type="CDD" id="cd18419">
    <property type="entry name" value="BTB_POZ_KCND3"/>
    <property type="match status" value="1"/>
</dbReference>
<dbReference type="PROSITE" id="PS50097">
    <property type="entry name" value="BTB"/>
    <property type="match status" value="1"/>
</dbReference>
<feature type="transmembrane region" description="Helical" evidence="13">
    <location>
        <begin position="321"/>
        <end position="342"/>
    </location>
</feature>
<dbReference type="GeneID" id="107113320"/>
<dbReference type="PANTHER" id="PTHR11537">
    <property type="entry name" value="VOLTAGE-GATED POTASSIUM CHANNEL"/>
    <property type="match status" value="1"/>
</dbReference>
<feature type="compositionally biased region" description="Polar residues" evidence="12">
    <location>
        <begin position="617"/>
        <end position="637"/>
    </location>
</feature>
<dbReference type="RefSeq" id="XP_015270123.1">
    <property type="nucleotide sequence ID" value="XM_015414637.1"/>
</dbReference>
<dbReference type="Pfam" id="PF11879">
    <property type="entry name" value="DUF3399"/>
    <property type="match status" value="1"/>
</dbReference>
<evidence type="ECO:0000256" key="11">
    <source>
        <dbReference type="ARBA" id="ARBA00023303"/>
    </source>
</evidence>
<evidence type="ECO:0000256" key="14">
    <source>
        <dbReference type="SAM" id="SignalP"/>
    </source>
</evidence>
<dbReference type="InterPro" id="IPR004056">
    <property type="entry name" value="K_chnl_volt-dep_Kv4.3"/>
</dbReference>
<dbReference type="Pfam" id="PF02214">
    <property type="entry name" value="BTB_2"/>
    <property type="match status" value="1"/>
</dbReference>
<dbReference type="InterPro" id="IPR000210">
    <property type="entry name" value="BTB/POZ_dom"/>
</dbReference>
<feature type="chain" id="PRO_5045978836" evidence="14">
    <location>
        <begin position="17"/>
        <end position="637"/>
    </location>
</feature>
<feature type="transmembrane region" description="Helical" evidence="13">
    <location>
        <begin position="382"/>
        <end position="403"/>
    </location>
</feature>
<dbReference type="InterPro" id="IPR024587">
    <property type="entry name" value="K_chnl_volt-dep_Kv4_C"/>
</dbReference>
<dbReference type="InterPro" id="IPR003131">
    <property type="entry name" value="T1-type_BTB"/>
</dbReference>
<evidence type="ECO:0000256" key="2">
    <source>
        <dbReference type="ARBA" id="ARBA00022448"/>
    </source>
</evidence>
<feature type="region of interest" description="Disordered" evidence="12">
    <location>
        <begin position="564"/>
        <end position="584"/>
    </location>
</feature>
<evidence type="ECO:0000256" key="7">
    <source>
        <dbReference type="ARBA" id="ARBA00022958"/>
    </source>
</evidence>
<feature type="compositionally biased region" description="Polar residues" evidence="12">
    <location>
        <begin position="564"/>
        <end position="577"/>
    </location>
</feature>
<evidence type="ECO:0000256" key="1">
    <source>
        <dbReference type="ARBA" id="ARBA00004141"/>
    </source>
</evidence>
<organism evidence="16 17">
    <name type="scientific">Gekko japonicus</name>
    <name type="common">Schlegel's Japanese gecko</name>
    <dbReference type="NCBI Taxonomy" id="146911"/>
    <lineage>
        <taxon>Eukaryota</taxon>
        <taxon>Metazoa</taxon>
        <taxon>Chordata</taxon>
        <taxon>Craniata</taxon>
        <taxon>Vertebrata</taxon>
        <taxon>Euteleostomi</taxon>
        <taxon>Lepidosauria</taxon>
        <taxon>Squamata</taxon>
        <taxon>Bifurcata</taxon>
        <taxon>Gekkota</taxon>
        <taxon>Gekkonidae</taxon>
        <taxon>Gekkoninae</taxon>
        <taxon>Gekko</taxon>
    </lineage>
</organism>
<dbReference type="InterPro" id="IPR003975">
    <property type="entry name" value="K_chnl_volt-dep_Kv4"/>
</dbReference>
<dbReference type="InterPro" id="IPR011333">
    <property type="entry name" value="SKP1/BTB/POZ_sf"/>
</dbReference>
<evidence type="ECO:0000256" key="8">
    <source>
        <dbReference type="ARBA" id="ARBA00022989"/>
    </source>
</evidence>
<comment type="subcellular location">
    <subcellularLocation>
        <location evidence="1">Membrane</location>
        <topology evidence="1">Multi-pass membrane protein</topology>
    </subcellularLocation>
</comment>
<keyword evidence="14" id="KW-0732">Signal</keyword>
<dbReference type="InterPro" id="IPR028325">
    <property type="entry name" value="VG_K_chnl"/>
</dbReference>